<dbReference type="OrthoDB" id="433955at2759"/>
<feature type="region of interest" description="Disordered" evidence="1">
    <location>
        <begin position="51"/>
        <end position="70"/>
    </location>
</feature>
<keyword evidence="3" id="KW-1185">Reference proteome</keyword>
<dbReference type="CDD" id="cd02440">
    <property type="entry name" value="AdoMet_MTases"/>
    <property type="match status" value="1"/>
</dbReference>
<keyword evidence="2" id="KW-0489">Methyltransferase</keyword>
<keyword evidence="2" id="KW-0808">Transferase</keyword>
<dbReference type="Gene3D" id="3.40.50.150">
    <property type="entry name" value="Vaccinia Virus protein VP39"/>
    <property type="match status" value="1"/>
</dbReference>
<dbReference type="FunCoup" id="A0A286UTW0">
    <property type="interactions" value="26"/>
</dbReference>
<dbReference type="InParanoid" id="A0A286UTW0"/>
<dbReference type="STRING" id="2282107.A0A286UTW0"/>
<dbReference type="Proteomes" id="UP000217199">
    <property type="component" value="Unassembled WGS sequence"/>
</dbReference>
<dbReference type="GO" id="GO:0032259">
    <property type="term" value="P:methylation"/>
    <property type="evidence" value="ECO:0007669"/>
    <property type="project" value="UniProtKB-KW"/>
</dbReference>
<name>A0A286UTW0_9AGAM</name>
<organism evidence="2 3">
    <name type="scientific">Pyrrhoderma noxium</name>
    <dbReference type="NCBI Taxonomy" id="2282107"/>
    <lineage>
        <taxon>Eukaryota</taxon>
        <taxon>Fungi</taxon>
        <taxon>Dikarya</taxon>
        <taxon>Basidiomycota</taxon>
        <taxon>Agaricomycotina</taxon>
        <taxon>Agaricomycetes</taxon>
        <taxon>Hymenochaetales</taxon>
        <taxon>Hymenochaetaceae</taxon>
        <taxon>Pyrrhoderma</taxon>
    </lineage>
</organism>
<comment type="caution">
    <text evidence="2">The sequence shown here is derived from an EMBL/GenBank/DDBJ whole genome shotgun (WGS) entry which is preliminary data.</text>
</comment>
<dbReference type="InterPro" id="IPR029063">
    <property type="entry name" value="SAM-dependent_MTases_sf"/>
</dbReference>
<reference evidence="2 3" key="1">
    <citation type="journal article" date="2017" name="Mol. Ecol.">
        <title>Comparative and population genomic landscape of Phellinus noxius: A hypervariable fungus causing root rot in trees.</title>
        <authorList>
            <person name="Chung C.L."/>
            <person name="Lee T.J."/>
            <person name="Akiba M."/>
            <person name="Lee H.H."/>
            <person name="Kuo T.H."/>
            <person name="Liu D."/>
            <person name="Ke H.M."/>
            <person name="Yokoi T."/>
            <person name="Roa M.B."/>
            <person name="Lu M.J."/>
            <person name="Chang Y.Y."/>
            <person name="Ann P.J."/>
            <person name="Tsai J.N."/>
            <person name="Chen C.Y."/>
            <person name="Tzean S.S."/>
            <person name="Ota Y."/>
            <person name="Hattori T."/>
            <person name="Sahashi N."/>
            <person name="Liou R.F."/>
            <person name="Kikuchi T."/>
            <person name="Tsai I.J."/>
        </authorList>
    </citation>
    <scope>NUCLEOTIDE SEQUENCE [LARGE SCALE GENOMIC DNA]</scope>
    <source>
        <strain evidence="2 3">FFPRI411160</strain>
    </source>
</reference>
<evidence type="ECO:0000313" key="2">
    <source>
        <dbReference type="EMBL" id="PAV22905.1"/>
    </source>
</evidence>
<dbReference type="Pfam" id="PF10294">
    <property type="entry name" value="Methyltransf_16"/>
    <property type="match status" value="1"/>
</dbReference>
<dbReference type="PANTHER" id="PTHR14614">
    <property type="entry name" value="HEPATOCELLULAR CARCINOMA-ASSOCIATED ANTIGEN"/>
    <property type="match status" value="1"/>
</dbReference>
<dbReference type="InterPro" id="IPR019410">
    <property type="entry name" value="Methyltransf_16"/>
</dbReference>
<protein>
    <submittedName>
        <fullName evidence="2">S-adenosylmethionine-dependent methyltransferase</fullName>
    </submittedName>
</protein>
<dbReference type="AlphaFoldDB" id="A0A286UTW0"/>
<evidence type="ECO:0000256" key="1">
    <source>
        <dbReference type="SAM" id="MobiDB-lite"/>
    </source>
</evidence>
<gene>
    <name evidence="2" type="ORF">PNOK_0286200</name>
</gene>
<dbReference type="PANTHER" id="PTHR14614:SF147">
    <property type="entry name" value="S-ADENOSYLMETHIONINE-DEPENDENT METHYLTRANSFERASE OF THE SEVEN BETA-STRAND FAMILY"/>
    <property type="match status" value="1"/>
</dbReference>
<accession>A0A286UTW0</accession>
<dbReference type="GO" id="GO:0008757">
    <property type="term" value="F:S-adenosylmethionine-dependent methyltransferase activity"/>
    <property type="evidence" value="ECO:0007669"/>
    <property type="project" value="UniProtKB-ARBA"/>
</dbReference>
<sequence length="372" mass="40839">MMAKLNDTLGSDHIAPSGRLPLIKALPSLSLSDLRDIVKYLRVLYNPEVRGSRRQKSGSNANQNDVHSDLESSLDAIRADSFERTHAMRWLTTLIMRSDMITLSEKEDETSRERLVGEAAALLAACAGAASSGRLIRKFSFNLSPTNEEIILQLMDVPLDNDDYASVGAQTWGAAVVMADMLLASPSSYGLPEGLPKDNKDGNGRTFRVLELGAGTGLVGLAVAKVLERTRTPAEIILTDVHPAVLTNLKTNSVSNFPPSKGSSVKVSVVSLDWEEMATSDTRQAHAKWIKECLRKLLLPEAFFHLVIPLRSTHTNESGTIGTVFGQSSDLDERRIEMVSRERFVCDAYHGGRAGEVEYEYYKIGSRDVLFS</sequence>
<dbReference type="SUPFAM" id="SSF53335">
    <property type="entry name" value="S-adenosyl-L-methionine-dependent methyltransferases"/>
    <property type="match status" value="1"/>
</dbReference>
<proteinExistence type="predicted"/>
<evidence type="ECO:0000313" key="3">
    <source>
        <dbReference type="Proteomes" id="UP000217199"/>
    </source>
</evidence>
<dbReference type="EMBL" id="NBII01000002">
    <property type="protein sequence ID" value="PAV22905.1"/>
    <property type="molecule type" value="Genomic_DNA"/>
</dbReference>